<dbReference type="InterPro" id="IPR045076">
    <property type="entry name" value="MutS"/>
</dbReference>
<keyword evidence="2" id="KW-0547">Nucleotide-binding</keyword>
<dbReference type="GeneID" id="8302150"/>
<dbReference type="SUPFAM" id="SSF48334">
    <property type="entry name" value="DNA repair protein MutS, domain III"/>
    <property type="match status" value="1"/>
</dbReference>
<dbReference type="GO" id="GO:0006298">
    <property type="term" value="P:mismatch repair"/>
    <property type="evidence" value="ECO:0007669"/>
    <property type="project" value="InterPro"/>
</dbReference>
<gene>
    <name evidence="7" type="ORF">CTRG_00856</name>
</gene>
<keyword evidence="8" id="KW-1185">Reference proteome</keyword>
<dbReference type="OrthoDB" id="276261at2759"/>
<dbReference type="Gene3D" id="3.40.50.300">
    <property type="entry name" value="P-loop containing nucleotide triphosphate hydrolases"/>
    <property type="match status" value="1"/>
</dbReference>
<dbReference type="GO" id="GO:0000400">
    <property type="term" value="F:four-way junction DNA binding"/>
    <property type="evidence" value="ECO:0007669"/>
    <property type="project" value="EnsemblFungi"/>
</dbReference>
<feature type="domain" description="DNA mismatch repair proteins mutS family" evidence="6">
    <location>
        <begin position="630"/>
        <end position="646"/>
    </location>
</feature>
<organism evidence="7 8">
    <name type="scientific">Candida tropicalis (strain ATCC MYA-3404 / T1)</name>
    <name type="common">Yeast</name>
    <dbReference type="NCBI Taxonomy" id="294747"/>
    <lineage>
        <taxon>Eukaryota</taxon>
        <taxon>Fungi</taxon>
        <taxon>Dikarya</taxon>
        <taxon>Ascomycota</taxon>
        <taxon>Saccharomycotina</taxon>
        <taxon>Pichiomycetes</taxon>
        <taxon>Debaryomycetaceae</taxon>
        <taxon>Candida/Lodderomyces clade</taxon>
        <taxon>Candida</taxon>
    </lineage>
</organism>
<dbReference type="GO" id="GO:1990391">
    <property type="term" value="C:DNA repair complex"/>
    <property type="evidence" value="ECO:0007669"/>
    <property type="project" value="EnsemblFungi"/>
</dbReference>
<dbReference type="AlphaFoldDB" id="C5M467"/>
<dbReference type="Pfam" id="PF05192">
    <property type="entry name" value="MutS_III"/>
    <property type="match status" value="1"/>
</dbReference>
<evidence type="ECO:0000313" key="8">
    <source>
        <dbReference type="Proteomes" id="UP000002037"/>
    </source>
</evidence>
<dbReference type="InterPro" id="IPR007860">
    <property type="entry name" value="DNA_mmatch_repair_MutS_con_dom"/>
</dbReference>
<dbReference type="GO" id="GO:0007131">
    <property type="term" value="P:reciprocal meiotic recombination"/>
    <property type="evidence" value="ECO:0007669"/>
    <property type="project" value="EnsemblFungi"/>
</dbReference>
<dbReference type="EMBL" id="GG692395">
    <property type="protein sequence ID" value="EER36117.1"/>
    <property type="molecule type" value="Genomic_DNA"/>
</dbReference>
<comment type="similarity">
    <text evidence="1">Belongs to the DNA mismatch repair MutS family.</text>
</comment>
<proteinExistence type="inferred from homology"/>
<dbReference type="Pfam" id="PF00488">
    <property type="entry name" value="MutS_V"/>
    <property type="match status" value="1"/>
</dbReference>
<dbReference type="SMART" id="SM00534">
    <property type="entry name" value="MUTSac"/>
    <property type="match status" value="1"/>
</dbReference>
<accession>C5M467</accession>
<dbReference type="PANTHER" id="PTHR11361">
    <property type="entry name" value="DNA MISMATCH REPAIR PROTEIN MUTS FAMILY MEMBER"/>
    <property type="match status" value="1"/>
</dbReference>
<evidence type="ECO:0000259" key="6">
    <source>
        <dbReference type="PROSITE" id="PS00486"/>
    </source>
</evidence>
<sequence length="803" mass="91311">MTEVSKRSASEESRYGFITTNEIPISKKRCIPSIEERFERVMSIYKSKSDTMDVGLAILNTRTLELVLVNFCDTSTFVRSVNLLKVYEPTIIIIPSVQTNPQIEKLKYILQSNVPEQTKLHFEKGNLFNISNGLNMLKIYGDLEETSLLQAVSGKELSLSAVNACINYCISSRQFRTTNKIRLKFDSCENTMLIDINTIRDLELIESSGENGTTLFSFLNKCVTKMGQRLLKTSLLQPLTHENSIKLRLDAVHELMTNEDILIGIRTLLKQTQDLEKVFASFLDPKCMTGHDQAINNIILLKTSLEKSFSMNKSLSFMHSHLLVQIKQILEHDSIRIALDLINQYLREDCQWANSSIELANQRANAIKPGVNGLLDVSRKIRERLLEEVAEYVENLSDELEIAIEHRYENHRGFFIKIKEDRIGSSGLPDGFINKIKKRKFIECTTIDLMKQSSRYYDILSEITTLNSTIIEDLYGKINEYMPIFLMVSEAIGTLDLLCSFAYFTSIQKSSYVCPEFGQDVTILRSYHPILSTTVSDFVPNNYSCNYEISRFHVITGPNMSGKSVYLRQFAYLVIMSQMGIFVPAEFAKMKIFKSIYSKLSCDTHEINASSFSTEMSETANVLKNSNHDSLVILDELGRGSSFADGFSICLAILEQLLHMGAFVFTSTHFRDIAEILSNKSCVVTSHMETSELNGNLQMKYNLVSGRTDQSGYGIRYAEHSQLLPKEMIDEAKEIAKVLESRKTVCQSEDQKLIAKRRKLVLELYFALNHISNLDADTTYKTQILRTLQAKFVEEINGIHNSS</sequence>
<dbReference type="RefSeq" id="XP_002546075.1">
    <property type="nucleotide sequence ID" value="XM_002546029.1"/>
</dbReference>
<dbReference type="PROSITE" id="PS00486">
    <property type="entry name" value="DNA_MISMATCH_REPAIR_2"/>
    <property type="match status" value="1"/>
</dbReference>
<dbReference type="Gene3D" id="3.30.420.110">
    <property type="entry name" value="MutS, connector domain"/>
    <property type="match status" value="1"/>
</dbReference>
<dbReference type="InterPro" id="IPR027417">
    <property type="entry name" value="P-loop_NTPase"/>
</dbReference>
<dbReference type="KEGG" id="ctp:CTRG_00856"/>
<keyword evidence="5" id="KW-0469">Meiosis</keyword>
<dbReference type="GO" id="GO:0000228">
    <property type="term" value="C:nuclear chromosome"/>
    <property type="evidence" value="ECO:0007669"/>
    <property type="project" value="EnsemblFungi"/>
</dbReference>
<dbReference type="InterPro" id="IPR007696">
    <property type="entry name" value="DNA_mismatch_repair_MutS_core"/>
</dbReference>
<dbReference type="Pfam" id="PF05188">
    <property type="entry name" value="MutS_II"/>
    <property type="match status" value="1"/>
</dbReference>
<dbReference type="InterPro" id="IPR000432">
    <property type="entry name" value="DNA_mismatch_repair_MutS_C"/>
</dbReference>
<dbReference type="Proteomes" id="UP000002037">
    <property type="component" value="Unassembled WGS sequence"/>
</dbReference>
<dbReference type="InterPro" id="IPR036187">
    <property type="entry name" value="DNA_mismatch_repair_MutS_sf"/>
</dbReference>
<protein>
    <recommendedName>
        <fullName evidence="6">DNA mismatch repair proteins mutS family domain-containing protein</fullName>
    </recommendedName>
</protein>
<dbReference type="PIRSF" id="PIRSF005813">
    <property type="entry name" value="MSH2"/>
    <property type="match status" value="1"/>
</dbReference>
<dbReference type="SMART" id="SM00533">
    <property type="entry name" value="MUTSd"/>
    <property type="match status" value="1"/>
</dbReference>
<dbReference type="GO" id="GO:0062128">
    <property type="term" value="C:MutSgamma complex"/>
    <property type="evidence" value="ECO:0007669"/>
    <property type="project" value="EnsemblFungi"/>
</dbReference>
<reference evidence="7 8" key="1">
    <citation type="journal article" date="2009" name="Nature">
        <title>Evolution of pathogenicity and sexual reproduction in eight Candida genomes.</title>
        <authorList>
            <person name="Butler G."/>
            <person name="Rasmussen M.D."/>
            <person name="Lin M.F."/>
            <person name="Santos M.A."/>
            <person name="Sakthikumar S."/>
            <person name="Munro C.A."/>
            <person name="Rheinbay E."/>
            <person name="Grabherr M."/>
            <person name="Forche A."/>
            <person name="Reedy J.L."/>
            <person name="Agrafioti I."/>
            <person name="Arnaud M.B."/>
            <person name="Bates S."/>
            <person name="Brown A.J."/>
            <person name="Brunke S."/>
            <person name="Costanzo M.C."/>
            <person name="Fitzpatrick D.A."/>
            <person name="de Groot P.W."/>
            <person name="Harris D."/>
            <person name="Hoyer L.L."/>
            <person name="Hube B."/>
            <person name="Klis F.M."/>
            <person name="Kodira C."/>
            <person name="Lennard N."/>
            <person name="Logue M.E."/>
            <person name="Martin R."/>
            <person name="Neiman A.M."/>
            <person name="Nikolaou E."/>
            <person name="Quail M.A."/>
            <person name="Quinn J."/>
            <person name="Santos M.C."/>
            <person name="Schmitzberger F.F."/>
            <person name="Sherlock G."/>
            <person name="Shah P."/>
            <person name="Silverstein K.A."/>
            <person name="Skrzypek M.S."/>
            <person name="Soll D."/>
            <person name="Staggs R."/>
            <person name="Stansfield I."/>
            <person name="Stumpf M.P."/>
            <person name="Sudbery P.E."/>
            <person name="Srikantha T."/>
            <person name="Zeng Q."/>
            <person name="Berman J."/>
            <person name="Berriman M."/>
            <person name="Heitman J."/>
            <person name="Gow N.A."/>
            <person name="Lorenz M.C."/>
            <person name="Birren B.W."/>
            <person name="Kellis M."/>
            <person name="Cuomo C.A."/>
        </authorList>
    </citation>
    <scope>NUCLEOTIDE SEQUENCE [LARGE SCALE GENOMIC DNA]</scope>
    <source>
        <strain evidence="8">ATCC MYA-3404 / T1</strain>
    </source>
</reference>
<evidence type="ECO:0000256" key="3">
    <source>
        <dbReference type="ARBA" id="ARBA00022840"/>
    </source>
</evidence>
<dbReference type="PANTHER" id="PTHR11361:SF21">
    <property type="entry name" value="MUTS PROTEIN HOMOLOG 4"/>
    <property type="match status" value="1"/>
</dbReference>
<name>C5M467_CANTT</name>
<dbReference type="SUPFAM" id="SSF52540">
    <property type="entry name" value="P-loop containing nucleoside triphosphate hydrolases"/>
    <property type="match status" value="1"/>
</dbReference>
<dbReference type="HOGENOM" id="CLU_002472_7_3_1"/>
<evidence type="ECO:0000256" key="2">
    <source>
        <dbReference type="ARBA" id="ARBA00022741"/>
    </source>
</evidence>
<dbReference type="GO" id="GO:0005524">
    <property type="term" value="F:ATP binding"/>
    <property type="evidence" value="ECO:0007669"/>
    <property type="project" value="UniProtKB-KW"/>
</dbReference>
<evidence type="ECO:0000256" key="1">
    <source>
        <dbReference type="ARBA" id="ARBA00006271"/>
    </source>
</evidence>
<keyword evidence="4" id="KW-0238">DNA-binding</keyword>
<dbReference type="GO" id="GO:0030983">
    <property type="term" value="F:mismatched DNA binding"/>
    <property type="evidence" value="ECO:0007669"/>
    <property type="project" value="InterPro"/>
</dbReference>
<evidence type="ECO:0000256" key="4">
    <source>
        <dbReference type="ARBA" id="ARBA00023125"/>
    </source>
</evidence>
<dbReference type="Pfam" id="PF05190">
    <property type="entry name" value="MutS_IV"/>
    <property type="match status" value="1"/>
</dbReference>
<dbReference type="VEuPathDB" id="FungiDB:CTRG_00856"/>
<dbReference type="GO" id="GO:0000403">
    <property type="term" value="F:Y-form DNA binding"/>
    <property type="evidence" value="ECO:0007669"/>
    <property type="project" value="EnsemblFungi"/>
</dbReference>
<dbReference type="GO" id="GO:0062037">
    <property type="term" value="F:D-loop DNA binding"/>
    <property type="evidence" value="ECO:0007669"/>
    <property type="project" value="EnsemblFungi"/>
</dbReference>
<dbReference type="InterPro" id="IPR007861">
    <property type="entry name" value="DNA_mismatch_repair_MutS_clamp"/>
</dbReference>
<keyword evidence="3" id="KW-0067">ATP-binding</keyword>
<dbReference type="InterPro" id="IPR011184">
    <property type="entry name" value="DNA_mismatch_repair_Msh2"/>
</dbReference>
<dbReference type="eggNOG" id="KOG0220">
    <property type="taxonomic scope" value="Eukaryota"/>
</dbReference>
<dbReference type="Gene3D" id="1.10.1420.10">
    <property type="match status" value="2"/>
</dbReference>
<dbReference type="STRING" id="294747.C5M467"/>
<evidence type="ECO:0000256" key="5">
    <source>
        <dbReference type="ARBA" id="ARBA00023254"/>
    </source>
</evidence>
<evidence type="ECO:0000313" key="7">
    <source>
        <dbReference type="EMBL" id="EER36117.1"/>
    </source>
</evidence>
<dbReference type="InterPro" id="IPR036678">
    <property type="entry name" value="MutS_con_dom_sf"/>
</dbReference>
<dbReference type="GO" id="GO:0140664">
    <property type="term" value="F:ATP-dependent DNA damage sensor activity"/>
    <property type="evidence" value="ECO:0007669"/>
    <property type="project" value="InterPro"/>
</dbReference>